<reference evidence="2" key="1">
    <citation type="submission" date="2017-06" db="EMBL/GenBank/DDBJ databases">
        <authorList>
            <person name="Varghese N."/>
            <person name="Submissions S."/>
        </authorList>
    </citation>
    <scope>NUCLEOTIDE SEQUENCE [LARGE SCALE GENOMIC DNA]</scope>
    <source>
        <strain evidence="2">DSM 11116</strain>
    </source>
</reference>
<keyword evidence="2" id="KW-1185">Reference proteome</keyword>
<proteinExistence type="predicted"/>
<dbReference type="AlphaFoldDB" id="A0A212T8M4"/>
<dbReference type="Proteomes" id="UP000198131">
    <property type="component" value="Unassembled WGS sequence"/>
</dbReference>
<protein>
    <submittedName>
        <fullName evidence="1">Uncharacterized protein</fullName>
    </submittedName>
</protein>
<organism evidence="1 2">
    <name type="scientific">Hymenobacter gelipurpurascens</name>
    <dbReference type="NCBI Taxonomy" id="89968"/>
    <lineage>
        <taxon>Bacteria</taxon>
        <taxon>Pseudomonadati</taxon>
        <taxon>Bacteroidota</taxon>
        <taxon>Cytophagia</taxon>
        <taxon>Cytophagales</taxon>
        <taxon>Hymenobacteraceae</taxon>
        <taxon>Hymenobacter</taxon>
    </lineage>
</organism>
<gene>
    <name evidence="1" type="ORF">SAMN06265337_0656</name>
</gene>
<name>A0A212T8M4_9BACT</name>
<accession>A0A212T8M4</accession>
<sequence length="146" mass="16598">MSRFSNVLDEKQLSRFLEECEDWQVSSSHGSPSDKQIADEQLTTLASYAIPELVDEVRNLRKFKAYVHQRLDDAGVNPHDEQNAINGCRIGSRLDDVLQPYTEASTQDALAILDRALTLESSRSDEWYLMIEEAANMLRPVPKKSE</sequence>
<dbReference type="EMBL" id="FYEW01000001">
    <property type="protein sequence ID" value="SNC62369.1"/>
    <property type="molecule type" value="Genomic_DNA"/>
</dbReference>
<evidence type="ECO:0000313" key="1">
    <source>
        <dbReference type="EMBL" id="SNC62369.1"/>
    </source>
</evidence>
<evidence type="ECO:0000313" key="2">
    <source>
        <dbReference type="Proteomes" id="UP000198131"/>
    </source>
</evidence>
<dbReference type="RefSeq" id="WP_088841975.1">
    <property type="nucleotide sequence ID" value="NZ_FYEW01000001.1"/>
</dbReference>